<keyword evidence="3" id="KW-0732">Signal</keyword>
<feature type="compositionally biased region" description="Basic and acidic residues" evidence="1">
    <location>
        <begin position="273"/>
        <end position="284"/>
    </location>
</feature>
<comment type="caution">
    <text evidence="4">The sequence shown here is derived from an EMBL/GenBank/DDBJ whole genome shotgun (WGS) entry which is preliminary data.</text>
</comment>
<dbReference type="AlphaFoldDB" id="A0AAE0YHQ6"/>
<evidence type="ECO:0000256" key="1">
    <source>
        <dbReference type="SAM" id="MobiDB-lite"/>
    </source>
</evidence>
<keyword evidence="5" id="KW-1185">Reference proteome</keyword>
<reference evidence="4" key="1">
    <citation type="journal article" date="2023" name="G3 (Bethesda)">
        <title>A reference genome for the long-term kleptoplast-retaining sea slug Elysia crispata morphotype clarki.</title>
        <authorList>
            <person name="Eastman K.E."/>
            <person name="Pendleton A.L."/>
            <person name="Shaikh M.A."/>
            <person name="Suttiyut T."/>
            <person name="Ogas R."/>
            <person name="Tomko P."/>
            <person name="Gavelis G."/>
            <person name="Widhalm J.R."/>
            <person name="Wisecaver J.H."/>
        </authorList>
    </citation>
    <scope>NUCLEOTIDE SEQUENCE</scope>
    <source>
        <strain evidence="4">ECLA1</strain>
    </source>
</reference>
<accession>A0AAE0YHQ6</accession>
<dbReference type="Proteomes" id="UP001283361">
    <property type="component" value="Unassembled WGS sequence"/>
</dbReference>
<sequence length="412" mass="45027">MLVIPTALSAAIWLGKIPVTTGQTSDNRTAFLYFENLYTISFSGARMEHFLQCLCDRSKKLCRQDYRLVTIHNYIADGNPTSEDITEGDATGHTFLCHPGRFSNPDSVSCVRSSDALSWCEDQTYCQPVYVLTSYATCASSCISMEWISTSFNGLNFSGNPEFVGGSCPPEVITTQGPVEPILATSDPQTKCSDHINGLEIATFTVVIIIVILIVSLNCIIFQSIRNKKKIWTESKQNTSKYNVGKKNQQNSEPESPQSPENRSSHITGDANPVHEEKTPDVKSKANGTRNKTQPEPVAGASEDNIGNSGNRQGNIAEGNSFPVLAASNTRLPPIDRGEARRKPSGGEGGRHKTIRDQPKDVGVADSPLDRSPKRWAEEREKKFRATANSTSGSAVVENIEDSQSRITPHMG</sequence>
<feature type="region of interest" description="Disordered" evidence="1">
    <location>
        <begin position="237"/>
        <end position="412"/>
    </location>
</feature>
<proteinExistence type="predicted"/>
<feature type="chain" id="PRO_5042149201" evidence="3">
    <location>
        <begin position="23"/>
        <end position="412"/>
    </location>
</feature>
<feature type="transmembrane region" description="Helical" evidence="2">
    <location>
        <begin position="201"/>
        <end position="222"/>
    </location>
</feature>
<name>A0AAE0YHQ6_9GAST</name>
<keyword evidence="2" id="KW-0472">Membrane</keyword>
<protein>
    <submittedName>
        <fullName evidence="4">Uncharacterized protein</fullName>
    </submittedName>
</protein>
<feature type="compositionally biased region" description="Polar residues" evidence="1">
    <location>
        <begin position="237"/>
        <end position="267"/>
    </location>
</feature>
<feature type="compositionally biased region" description="Polar residues" evidence="1">
    <location>
        <begin position="305"/>
        <end position="314"/>
    </location>
</feature>
<feature type="signal peptide" evidence="3">
    <location>
        <begin position="1"/>
        <end position="22"/>
    </location>
</feature>
<dbReference type="EMBL" id="JAWDGP010006256">
    <property type="protein sequence ID" value="KAK3744489.1"/>
    <property type="molecule type" value="Genomic_DNA"/>
</dbReference>
<evidence type="ECO:0000313" key="4">
    <source>
        <dbReference type="EMBL" id="KAK3744489.1"/>
    </source>
</evidence>
<feature type="compositionally biased region" description="Basic and acidic residues" evidence="1">
    <location>
        <begin position="368"/>
        <end position="384"/>
    </location>
</feature>
<organism evidence="4 5">
    <name type="scientific">Elysia crispata</name>
    <name type="common">lettuce slug</name>
    <dbReference type="NCBI Taxonomy" id="231223"/>
    <lineage>
        <taxon>Eukaryota</taxon>
        <taxon>Metazoa</taxon>
        <taxon>Spiralia</taxon>
        <taxon>Lophotrochozoa</taxon>
        <taxon>Mollusca</taxon>
        <taxon>Gastropoda</taxon>
        <taxon>Heterobranchia</taxon>
        <taxon>Euthyneura</taxon>
        <taxon>Panpulmonata</taxon>
        <taxon>Sacoglossa</taxon>
        <taxon>Placobranchoidea</taxon>
        <taxon>Plakobranchidae</taxon>
        <taxon>Elysia</taxon>
    </lineage>
</organism>
<evidence type="ECO:0000256" key="2">
    <source>
        <dbReference type="SAM" id="Phobius"/>
    </source>
</evidence>
<keyword evidence="2" id="KW-0812">Transmembrane</keyword>
<keyword evidence="2" id="KW-1133">Transmembrane helix</keyword>
<feature type="compositionally biased region" description="Basic and acidic residues" evidence="1">
    <location>
        <begin position="349"/>
        <end position="360"/>
    </location>
</feature>
<evidence type="ECO:0000256" key="3">
    <source>
        <dbReference type="SAM" id="SignalP"/>
    </source>
</evidence>
<gene>
    <name evidence="4" type="ORF">RRG08_065534</name>
</gene>
<evidence type="ECO:0000313" key="5">
    <source>
        <dbReference type="Proteomes" id="UP001283361"/>
    </source>
</evidence>